<keyword evidence="3" id="KW-1185">Reference proteome</keyword>
<dbReference type="AlphaFoldDB" id="A0A7W9JGU0"/>
<dbReference type="EMBL" id="JACHMW010000001">
    <property type="protein sequence ID" value="MBB5847444.1"/>
    <property type="molecule type" value="Genomic_DNA"/>
</dbReference>
<evidence type="ECO:0000313" key="3">
    <source>
        <dbReference type="Proteomes" id="UP000567246"/>
    </source>
</evidence>
<organism evidence="2 3">
    <name type="scientific">Micrococcus endophyticus</name>
    <dbReference type="NCBI Taxonomy" id="455343"/>
    <lineage>
        <taxon>Bacteria</taxon>
        <taxon>Bacillati</taxon>
        <taxon>Actinomycetota</taxon>
        <taxon>Actinomycetes</taxon>
        <taxon>Micrococcales</taxon>
        <taxon>Micrococcaceae</taxon>
        <taxon>Micrococcus</taxon>
    </lineage>
</organism>
<keyword evidence="1" id="KW-0812">Transmembrane</keyword>
<sequence>MSMLGPWVFLPGHVAGPAMVGLGATKGYVMLWQVVSIVVYTVFTGLLAAGLIGWAARAGVEASLPGAF</sequence>
<comment type="caution">
    <text evidence="2">The sequence shown here is derived from an EMBL/GenBank/DDBJ whole genome shotgun (WGS) entry which is preliminary data.</text>
</comment>
<accession>A0A7W9JGU0</accession>
<evidence type="ECO:0000256" key="1">
    <source>
        <dbReference type="SAM" id="Phobius"/>
    </source>
</evidence>
<evidence type="ECO:0000313" key="2">
    <source>
        <dbReference type="EMBL" id="MBB5847444.1"/>
    </source>
</evidence>
<dbReference type="RefSeq" id="WP_184169534.1">
    <property type="nucleotide sequence ID" value="NZ_BAABAG010000003.1"/>
</dbReference>
<keyword evidence="1" id="KW-0472">Membrane</keyword>
<protein>
    <submittedName>
        <fullName evidence="2">Uncharacterized protein</fullName>
    </submittedName>
</protein>
<proteinExistence type="predicted"/>
<keyword evidence="1" id="KW-1133">Transmembrane helix</keyword>
<dbReference type="Proteomes" id="UP000567246">
    <property type="component" value="Unassembled WGS sequence"/>
</dbReference>
<feature type="transmembrane region" description="Helical" evidence="1">
    <location>
        <begin position="33"/>
        <end position="56"/>
    </location>
</feature>
<name>A0A7W9JGU0_9MICC</name>
<reference evidence="2 3" key="1">
    <citation type="submission" date="2020-08" db="EMBL/GenBank/DDBJ databases">
        <title>Sequencing the genomes of 1000 actinobacteria strains.</title>
        <authorList>
            <person name="Klenk H.-P."/>
        </authorList>
    </citation>
    <scope>NUCLEOTIDE SEQUENCE [LARGE SCALE GENOMIC DNA]</scope>
    <source>
        <strain evidence="2 3">DSM 17945</strain>
    </source>
</reference>
<gene>
    <name evidence="2" type="ORF">HDA33_000008</name>
</gene>